<proteinExistence type="predicted"/>
<organism evidence="2 3">
    <name type="scientific">Cnephaeus nilssonii</name>
    <name type="common">Northern bat</name>
    <name type="synonym">Eptesicus nilssonii</name>
    <dbReference type="NCBI Taxonomy" id="3371016"/>
    <lineage>
        <taxon>Eukaryota</taxon>
        <taxon>Metazoa</taxon>
        <taxon>Chordata</taxon>
        <taxon>Craniata</taxon>
        <taxon>Vertebrata</taxon>
        <taxon>Euteleostomi</taxon>
        <taxon>Mammalia</taxon>
        <taxon>Eutheria</taxon>
        <taxon>Laurasiatheria</taxon>
        <taxon>Chiroptera</taxon>
        <taxon>Yangochiroptera</taxon>
        <taxon>Vespertilionidae</taxon>
        <taxon>Cnephaeus</taxon>
    </lineage>
</organism>
<evidence type="ECO:0000313" key="3">
    <source>
        <dbReference type="Proteomes" id="UP001177744"/>
    </source>
</evidence>
<reference evidence="2" key="1">
    <citation type="submission" date="2023-06" db="EMBL/GenBank/DDBJ databases">
        <title>Reference genome for the Northern bat (Eptesicus nilssonii), a most northern bat species.</title>
        <authorList>
            <person name="Laine V.N."/>
            <person name="Pulliainen A.T."/>
            <person name="Lilley T.M."/>
        </authorList>
    </citation>
    <scope>NUCLEOTIDE SEQUENCE</scope>
    <source>
        <strain evidence="2">BLF_Eptnil</strain>
        <tissue evidence="2">Kidney</tissue>
    </source>
</reference>
<comment type="caution">
    <text evidence="2">The sequence shown here is derived from an EMBL/GenBank/DDBJ whole genome shotgun (WGS) entry which is preliminary data.</text>
</comment>
<name>A0AA40HWM7_CNENI</name>
<feature type="region of interest" description="Disordered" evidence="1">
    <location>
        <begin position="99"/>
        <end position="128"/>
    </location>
</feature>
<dbReference type="EMBL" id="JAULJE010000009">
    <property type="protein sequence ID" value="KAK1338740.1"/>
    <property type="molecule type" value="Genomic_DNA"/>
</dbReference>
<dbReference type="Proteomes" id="UP001177744">
    <property type="component" value="Unassembled WGS sequence"/>
</dbReference>
<sequence>MQHKIIRKLDGGSCKKLLGTTGEITGGHEAKPHSYMAFIHIQDEKETRCGVSLGCGPRQLPRLLVTQANESSSEKPSEIMTGAMRGWEIDRSISVSLGAHTIKEQGRPTTNRPSDSGIPRCPGPDATVCEALQPAQGRGWVKPGQKGTVAS</sequence>
<dbReference type="AlphaFoldDB" id="A0AA40HWM7"/>
<protein>
    <submittedName>
        <fullName evidence="2">Uncharacterized protein</fullName>
    </submittedName>
</protein>
<keyword evidence="3" id="KW-1185">Reference proteome</keyword>
<accession>A0AA40HWM7</accession>
<evidence type="ECO:0000313" key="2">
    <source>
        <dbReference type="EMBL" id="KAK1338740.1"/>
    </source>
</evidence>
<evidence type="ECO:0000256" key="1">
    <source>
        <dbReference type="SAM" id="MobiDB-lite"/>
    </source>
</evidence>
<gene>
    <name evidence="2" type="ORF">QTO34_019398</name>
</gene>